<organism evidence="3 4">
    <name type="scientific">Desulfovibrio piger</name>
    <dbReference type="NCBI Taxonomy" id="901"/>
    <lineage>
        <taxon>Bacteria</taxon>
        <taxon>Pseudomonadati</taxon>
        <taxon>Thermodesulfobacteriota</taxon>
        <taxon>Desulfovibrionia</taxon>
        <taxon>Desulfovibrionales</taxon>
        <taxon>Desulfovibrionaceae</taxon>
        <taxon>Desulfovibrio</taxon>
    </lineage>
</organism>
<evidence type="ECO:0000256" key="1">
    <source>
        <dbReference type="SAM" id="SignalP"/>
    </source>
</evidence>
<feature type="signal peptide" evidence="1">
    <location>
        <begin position="1"/>
        <end position="23"/>
    </location>
</feature>
<dbReference type="EMBL" id="JABAFY010000016">
    <property type="protein sequence ID" value="NME52090.1"/>
    <property type="molecule type" value="Genomic_DNA"/>
</dbReference>
<dbReference type="SUPFAM" id="SSF88874">
    <property type="entry name" value="Receptor-binding domain of short tail fibre protein gp12"/>
    <property type="match status" value="1"/>
</dbReference>
<evidence type="ECO:0000313" key="4">
    <source>
        <dbReference type="Proteomes" id="UP000522333"/>
    </source>
</evidence>
<sequence length="197" mass="20900">MQKFFVFLVFTLCLLIPIRPVCGADSTTFNPTTVAVIAKGTSSIPVGTIISWPVAQNPADWQNSDGSYNWLECNGQSISKTVFPELFALVGGQVPDLRGLFLRGHGGNSAGLGEQQGHAMRDISASGSISVGFGGYLSGSGIFKPVGSHKVTVIRGTWDNNWSSTNYGLDLSAGGVPVANEVRPDNQAVRYLIRAIP</sequence>
<evidence type="ECO:0000259" key="2">
    <source>
        <dbReference type="Pfam" id="PF07484"/>
    </source>
</evidence>
<feature type="chain" id="PRO_5032421147" evidence="1">
    <location>
        <begin position="24"/>
        <end position="197"/>
    </location>
</feature>
<reference evidence="3 4" key="1">
    <citation type="submission" date="2020-04" db="EMBL/GenBank/DDBJ databases">
        <authorList>
            <person name="Hitch T.C.A."/>
            <person name="Wylensek D."/>
            <person name="Clavel T."/>
        </authorList>
    </citation>
    <scope>NUCLEOTIDE SEQUENCE [LARGE SCALE GENOMIC DNA]</scope>
    <source>
        <strain evidence="3 4">PG-251-APC-1</strain>
    </source>
</reference>
<proteinExistence type="predicted"/>
<name>A0A848CA23_9BACT</name>
<keyword evidence="1" id="KW-0732">Signal</keyword>
<dbReference type="Gene3D" id="3.90.1340.10">
    <property type="entry name" value="Phage tail collar domain"/>
    <property type="match status" value="1"/>
</dbReference>
<evidence type="ECO:0000313" key="3">
    <source>
        <dbReference type="EMBL" id="NME52090.1"/>
    </source>
</evidence>
<comment type="caution">
    <text evidence="3">The sequence shown here is derived from an EMBL/GenBank/DDBJ whole genome shotgun (WGS) entry which is preliminary data.</text>
</comment>
<dbReference type="AlphaFoldDB" id="A0A848CA23"/>
<dbReference type="InterPro" id="IPR037053">
    <property type="entry name" value="Phage_tail_collar_dom_sf"/>
</dbReference>
<dbReference type="Proteomes" id="UP000522333">
    <property type="component" value="Unassembled WGS sequence"/>
</dbReference>
<dbReference type="Pfam" id="PF07484">
    <property type="entry name" value="Collar"/>
    <property type="match status" value="1"/>
</dbReference>
<gene>
    <name evidence="3" type="ORF">HF854_06025</name>
</gene>
<feature type="domain" description="Phage tail collar" evidence="2">
    <location>
        <begin position="47"/>
        <end position="101"/>
    </location>
</feature>
<accession>A0A848CA23</accession>
<dbReference type="RefSeq" id="WP_168935483.1">
    <property type="nucleotide sequence ID" value="NZ_JABAFY010000016.1"/>
</dbReference>
<dbReference type="InterPro" id="IPR011083">
    <property type="entry name" value="Phage_tail_collar_dom"/>
</dbReference>
<protein>
    <submittedName>
        <fullName evidence="3">Tail fiber protein</fullName>
    </submittedName>
</protein>